<evidence type="ECO:0000256" key="2">
    <source>
        <dbReference type="ARBA" id="ARBA00023136"/>
    </source>
</evidence>
<protein>
    <submittedName>
        <fullName evidence="5">Outer membrane protein assembly factor BamE</fullName>
    </submittedName>
</protein>
<dbReference type="PROSITE" id="PS51257">
    <property type="entry name" value="PROKAR_LIPOPROTEIN"/>
    <property type="match status" value="1"/>
</dbReference>
<keyword evidence="2" id="KW-0472">Membrane</keyword>
<dbReference type="Proteomes" id="UP000231632">
    <property type="component" value="Unassembled WGS sequence"/>
</dbReference>
<dbReference type="InterPro" id="IPR037873">
    <property type="entry name" value="BamE-like"/>
</dbReference>
<evidence type="ECO:0000259" key="4">
    <source>
        <dbReference type="Pfam" id="PF04355"/>
    </source>
</evidence>
<keyword evidence="6" id="KW-1185">Reference proteome</keyword>
<gene>
    <name evidence="5" type="ORF">MMIC_P0824</name>
</gene>
<dbReference type="InterPro" id="IPR007450">
    <property type="entry name" value="BamE_dom"/>
</dbReference>
<dbReference type="GO" id="GO:1990063">
    <property type="term" value="C:Bam protein complex"/>
    <property type="evidence" value="ECO:0007669"/>
    <property type="project" value="TreeGrafter"/>
</dbReference>
<sequence>MKFITAALTSAALLLAGCMYEPIHQGNRLSAEKSAQIFEGMTKFKVEQALGTPMLNSTLHPNRVTYYEEFEDEESGDMKKRGLEITYDGALRVQHIRRFGFEDSE</sequence>
<dbReference type="GO" id="GO:0051205">
    <property type="term" value="P:protein insertion into membrane"/>
    <property type="evidence" value="ECO:0007669"/>
    <property type="project" value="TreeGrafter"/>
</dbReference>
<accession>A0A1L8CLT6</accession>
<dbReference type="InterPro" id="IPR026592">
    <property type="entry name" value="BamE"/>
</dbReference>
<keyword evidence="1" id="KW-0732">Signal</keyword>
<dbReference type="RefSeq" id="WP_072659195.1">
    <property type="nucleotide sequence ID" value="NZ_BDFD01000005.1"/>
</dbReference>
<evidence type="ECO:0000313" key="5">
    <source>
        <dbReference type="EMBL" id="GAV19866.1"/>
    </source>
</evidence>
<dbReference type="STRING" id="1921010.MMIC_P0824"/>
<evidence type="ECO:0000256" key="3">
    <source>
        <dbReference type="ARBA" id="ARBA00023237"/>
    </source>
</evidence>
<organism evidence="5 6">
    <name type="scientific">Mariprofundus micogutta</name>
    <dbReference type="NCBI Taxonomy" id="1921010"/>
    <lineage>
        <taxon>Bacteria</taxon>
        <taxon>Pseudomonadati</taxon>
        <taxon>Pseudomonadota</taxon>
        <taxon>Candidatius Mariprofundia</taxon>
        <taxon>Mariprofundales</taxon>
        <taxon>Mariprofundaceae</taxon>
        <taxon>Mariprofundus</taxon>
    </lineage>
</organism>
<comment type="caution">
    <text evidence="5">The sequence shown here is derived from an EMBL/GenBank/DDBJ whole genome shotgun (WGS) entry which is preliminary data.</text>
</comment>
<proteinExistence type="predicted"/>
<keyword evidence="3" id="KW-0998">Cell outer membrane</keyword>
<dbReference type="AlphaFoldDB" id="A0A1L8CLT6"/>
<dbReference type="GO" id="GO:0043165">
    <property type="term" value="P:Gram-negative-bacterium-type cell outer membrane assembly"/>
    <property type="evidence" value="ECO:0007669"/>
    <property type="project" value="TreeGrafter"/>
</dbReference>
<reference evidence="5 6" key="1">
    <citation type="journal article" date="2017" name="Arch. Microbiol.">
        <title>Mariprofundus micogutta sp. nov., a novel iron-oxidizing zetaproteobacterium isolated from a deep-sea hydrothermal field at the Bayonnaise knoll of the Izu-Ogasawara arc, and a description of Mariprofundales ord. nov. and Zetaproteobacteria classis nov.</title>
        <authorList>
            <person name="Makita H."/>
            <person name="Tanaka E."/>
            <person name="Mitsunobu S."/>
            <person name="Miyazaki M."/>
            <person name="Nunoura T."/>
            <person name="Uematsu K."/>
            <person name="Takaki Y."/>
            <person name="Nishi S."/>
            <person name="Shimamura S."/>
            <person name="Takai K."/>
        </authorList>
    </citation>
    <scope>NUCLEOTIDE SEQUENCE [LARGE SCALE GENOMIC DNA]</scope>
    <source>
        <strain evidence="5 6">ET2</strain>
    </source>
</reference>
<dbReference type="GO" id="GO:0030674">
    <property type="term" value="F:protein-macromolecule adaptor activity"/>
    <property type="evidence" value="ECO:0007669"/>
    <property type="project" value="TreeGrafter"/>
</dbReference>
<dbReference type="PANTHER" id="PTHR37482:SF1">
    <property type="entry name" value="OUTER MEMBRANE PROTEIN ASSEMBLY FACTOR BAME"/>
    <property type="match status" value="1"/>
</dbReference>
<dbReference type="EMBL" id="BDFD01000005">
    <property type="protein sequence ID" value="GAV19866.1"/>
    <property type="molecule type" value="Genomic_DNA"/>
</dbReference>
<dbReference type="Gene3D" id="3.30.1450.10">
    <property type="match status" value="1"/>
</dbReference>
<dbReference type="OrthoDB" id="5296587at2"/>
<dbReference type="PANTHER" id="PTHR37482">
    <property type="entry name" value="OUTER MEMBRANE PROTEIN ASSEMBLY FACTOR BAME"/>
    <property type="match status" value="1"/>
</dbReference>
<evidence type="ECO:0000313" key="6">
    <source>
        <dbReference type="Proteomes" id="UP000231632"/>
    </source>
</evidence>
<name>A0A1L8CLT6_9PROT</name>
<dbReference type="Pfam" id="PF04355">
    <property type="entry name" value="BamE"/>
    <property type="match status" value="1"/>
</dbReference>
<feature type="domain" description="Outer membrane protein assembly factor BamE" evidence="4">
    <location>
        <begin position="26"/>
        <end position="95"/>
    </location>
</feature>
<evidence type="ECO:0000256" key="1">
    <source>
        <dbReference type="ARBA" id="ARBA00022729"/>
    </source>
</evidence>